<dbReference type="Gene3D" id="3.20.20.60">
    <property type="entry name" value="Phosphoenolpyruvate-binding domains"/>
    <property type="match status" value="1"/>
</dbReference>
<dbReference type="EMBL" id="CABFNS010000725">
    <property type="protein sequence ID" value="VUC24804.1"/>
    <property type="molecule type" value="Genomic_DNA"/>
</dbReference>
<proteinExistence type="predicted"/>
<accession>A0ABY6U181</accession>
<protein>
    <recommendedName>
        <fullName evidence="3">Phosphoenolpyruvate phosphomutase</fullName>
    </recommendedName>
</protein>
<name>A0ABY6U181_BIOOC</name>
<keyword evidence="2" id="KW-1185">Reference proteome</keyword>
<dbReference type="InterPro" id="IPR015813">
    <property type="entry name" value="Pyrv/PenolPyrv_kinase-like_dom"/>
</dbReference>
<evidence type="ECO:0008006" key="3">
    <source>
        <dbReference type="Google" id="ProtNLM"/>
    </source>
</evidence>
<dbReference type="Pfam" id="PF13714">
    <property type="entry name" value="PEP_mutase"/>
    <property type="match status" value="1"/>
</dbReference>
<organism evidence="1 2">
    <name type="scientific">Bionectria ochroleuca</name>
    <name type="common">Gliocladium roseum</name>
    <dbReference type="NCBI Taxonomy" id="29856"/>
    <lineage>
        <taxon>Eukaryota</taxon>
        <taxon>Fungi</taxon>
        <taxon>Dikarya</taxon>
        <taxon>Ascomycota</taxon>
        <taxon>Pezizomycotina</taxon>
        <taxon>Sordariomycetes</taxon>
        <taxon>Hypocreomycetidae</taxon>
        <taxon>Hypocreales</taxon>
        <taxon>Bionectriaceae</taxon>
        <taxon>Clonostachys</taxon>
    </lineage>
</organism>
<sequence length="402" mass="44187">MGSLHNEALPTPSFSSVRSMLVQNNGRVILCETHDSTSTEIIRSAVTKSGQKFNGIWYSGLCHTTYLGIPDSETLSPFQRALLLALDGELKRRTSNRSLCAAFDADSGGDVAEIPALVTLLNLVGVGMLVVEDKTVSAPGQKVNSLATASASQAQADPNEFAKVIRAFKAVTTNGGPMVTARVESFCCRSSKSDPDEEKRSYGEAHEDALRRAKIYREAGVDTIMIHSKSKSPDEVLRFLREYREFNLDTPLVVVPTTYSKTPKDVLYDAGANVIIYANHLMRAKISAVSSISDKIMSQDLNLFYDDEDLRTMIEARNYGCLLRKLRNRSYWGEESKETKMYRIVAEAIASENIQATVLDLREGNLAGCEADTRILTVKELLTINAKQVVPVVDLVGQIGVH</sequence>
<reference evidence="1 2" key="1">
    <citation type="submission" date="2019-06" db="EMBL/GenBank/DDBJ databases">
        <authorList>
            <person name="Broberg M."/>
        </authorList>
    </citation>
    <scope>NUCLEOTIDE SEQUENCE [LARGE SCALE GENOMIC DNA]</scope>
</reference>
<dbReference type="Proteomes" id="UP000766486">
    <property type="component" value="Unassembled WGS sequence"/>
</dbReference>
<dbReference type="InterPro" id="IPR040442">
    <property type="entry name" value="Pyrv_kinase-like_dom_sf"/>
</dbReference>
<evidence type="ECO:0000313" key="1">
    <source>
        <dbReference type="EMBL" id="VUC24804.1"/>
    </source>
</evidence>
<gene>
    <name evidence="1" type="ORF">CLO192961_LOCUS151194</name>
</gene>
<dbReference type="PANTHER" id="PTHR42905:SF7">
    <property type="entry name" value="PHOSPHOENOLPYRUVATE PHOSPHOMUTASE"/>
    <property type="match status" value="1"/>
</dbReference>
<evidence type="ECO:0000313" key="2">
    <source>
        <dbReference type="Proteomes" id="UP000766486"/>
    </source>
</evidence>
<comment type="caution">
    <text evidence="1">The sequence shown here is derived from an EMBL/GenBank/DDBJ whole genome shotgun (WGS) entry which is preliminary data.</text>
</comment>
<dbReference type="PANTHER" id="PTHR42905">
    <property type="entry name" value="PHOSPHOENOLPYRUVATE CARBOXYLASE"/>
    <property type="match status" value="1"/>
</dbReference>
<dbReference type="SUPFAM" id="SSF51621">
    <property type="entry name" value="Phosphoenolpyruvate/pyruvate domain"/>
    <property type="match status" value="1"/>
</dbReference>